<protein>
    <submittedName>
        <fullName evidence="3">Uncharacterized protein</fullName>
    </submittedName>
</protein>
<reference evidence="3 4" key="1">
    <citation type="submission" date="2023-10" db="EMBL/GenBank/DDBJ databases">
        <title>Comparative genomics analysis reveals potential genetic determinants of host preference in Cryptosporidium xiaoi.</title>
        <authorList>
            <person name="Xiao L."/>
            <person name="Li J."/>
        </authorList>
    </citation>
    <scope>NUCLEOTIDE SEQUENCE [LARGE SCALE GENOMIC DNA]</scope>
    <source>
        <strain evidence="3 4">52996</strain>
    </source>
</reference>
<accession>A0AAV9XXU9</accession>
<evidence type="ECO:0000313" key="4">
    <source>
        <dbReference type="Proteomes" id="UP001311799"/>
    </source>
</evidence>
<dbReference type="GO" id="GO:0006020">
    <property type="term" value="P:inositol metabolic process"/>
    <property type="evidence" value="ECO:0007669"/>
    <property type="project" value="TreeGrafter"/>
</dbReference>
<organism evidence="3 4">
    <name type="scientific">Cryptosporidium xiaoi</name>
    <dbReference type="NCBI Taxonomy" id="659607"/>
    <lineage>
        <taxon>Eukaryota</taxon>
        <taxon>Sar</taxon>
        <taxon>Alveolata</taxon>
        <taxon>Apicomplexa</taxon>
        <taxon>Conoidasida</taxon>
        <taxon>Coccidia</taxon>
        <taxon>Eucoccidiorida</taxon>
        <taxon>Eimeriorina</taxon>
        <taxon>Cryptosporidiidae</taxon>
        <taxon>Cryptosporidium</taxon>
    </lineage>
</organism>
<evidence type="ECO:0000256" key="1">
    <source>
        <dbReference type="ARBA" id="ARBA00033696"/>
    </source>
</evidence>
<dbReference type="InterPro" id="IPR037446">
    <property type="entry name" value="His_Pase_VIP1"/>
</dbReference>
<dbReference type="GO" id="GO:0033857">
    <property type="term" value="F:5-diphosphoinositol pentakisphosphate 1-kinase activity"/>
    <property type="evidence" value="ECO:0007669"/>
    <property type="project" value="TreeGrafter"/>
</dbReference>
<dbReference type="PANTHER" id="PTHR12750:SF9">
    <property type="entry name" value="INOSITOL HEXAKISPHOSPHATE AND DIPHOSPHOINOSITOL-PENTAKISPHOSPHATE KINASE"/>
    <property type="match status" value="1"/>
</dbReference>
<dbReference type="GO" id="GO:0000828">
    <property type="term" value="F:inositol hexakisphosphate kinase activity"/>
    <property type="evidence" value="ECO:0007669"/>
    <property type="project" value="TreeGrafter"/>
</dbReference>
<dbReference type="AlphaFoldDB" id="A0AAV9XXU9"/>
<name>A0AAV9XXU9_9CRYT</name>
<dbReference type="Proteomes" id="UP001311799">
    <property type="component" value="Unassembled WGS sequence"/>
</dbReference>
<comment type="caution">
    <text evidence="3">The sequence shown here is derived from an EMBL/GenBank/DDBJ whole genome shotgun (WGS) entry which is preliminary data.</text>
</comment>
<gene>
    <name evidence="3" type="ORF">RS030_6892</name>
</gene>
<dbReference type="PANTHER" id="PTHR12750">
    <property type="entry name" value="DIPHOSPHOINOSITOL PENTAKISPHOSPHATE KINASE"/>
    <property type="match status" value="1"/>
</dbReference>
<evidence type="ECO:0000256" key="2">
    <source>
        <dbReference type="ARBA" id="ARBA00034629"/>
    </source>
</evidence>
<keyword evidence="4" id="KW-1185">Reference proteome</keyword>
<dbReference type="Gene3D" id="3.30.470.20">
    <property type="entry name" value="ATP-grasp fold, B domain"/>
    <property type="match status" value="1"/>
</dbReference>
<comment type="catalytic activity">
    <reaction evidence="1">
        <text>5-diphospho-1D-myo-inositol 1,2,3,4,6-pentakisphosphate + ATP + H(+) = 1,5-bis(diphospho)-1D-myo-inositol 2,3,4,6-tetrakisphosphate + ADP</text>
        <dbReference type="Rhea" id="RHEA:10276"/>
        <dbReference type="ChEBI" id="CHEBI:15378"/>
        <dbReference type="ChEBI" id="CHEBI:30616"/>
        <dbReference type="ChEBI" id="CHEBI:58628"/>
        <dbReference type="ChEBI" id="CHEBI:77983"/>
        <dbReference type="ChEBI" id="CHEBI:456216"/>
        <dbReference type="EC" id="2.7.4.24"/>
    </reaction>
    <physiologicalReaction direction="left-to-right" evidence="1">
        <dbReference type="Rhea" id="RHEA:10277"/>
    </physiologicalReaction>
</comment>
<sequence length="120" mass="14060">MILNEDITTWSNVDCLFSFYSLRFLLVKVVSYSKLNNLEKSKYVIISHVLKPFLENHNNWIHYSKNTGRGCKNLSRKLGNRSGEYDPNLSKVRREEAYMYDFAKGSGKYYNDCVCIIKTL</sequence>
<evidence type="ECO:0000313" key="3">
    <source>
        <dbReference type="EMBL" id="KAK6588350.1"/>
    </source>
</evidence>
<dbReference type="GO" id="GO:0032958">
    <property type="term" value="P:inositol phosphate biosynthetic process"/>
    <property type="evidence" value="ECO:0007669"/>
    <property type="project" value="TreeGrafter"/>
</dbReference>
<dbReference type="EMBL" id="JAWDEY010000034">
    <property type="protein sequence ID" value="KAK6588350.1"/>
    <property type="molecule type" value="Genomic_DNA"/>
</dbReference>
<proteinExistence type="predicted"/>
<comment type="catalytic activity">
    <reaction evidence="2">
        <text>1D-myo-inositol hexakisphosphate + ATP = 1-diphospho-1D-myo-inositol 2,3,4,5,6-pentakisphosphate + ADP</text>
        <dbReference type="Rhea" id="RHEA:37459"/>
        <dbReference type="ChEBI" id="CHEBI:30616"/>
        <dbReference type="ChEBI" id="CHEBI:58130"/>
        <dbReference type="ChEBI" id="CHEBI:74946"/>
        <dbReference type="ChEBI" id="CHEBI:456216"/>
        <dbReference type="EC" id="2.7.4.24"/>
    </reaction>
    <physiologicalReaction direction="left-to-right" evidence="2">
        <dbReference type="Rhea" id="RHEA:37460"/>
    </physiologicalReaction>
</comment>